<dbReference type="Proteomes" id="UP001186974">
    <property type="component" value="Unassembled WGS sequence"/>
</dbReference>
<accession>A0ACC3CZ97</accession>
<protein>
    <submittedName>
        <fullName evidence="1">Uncharacterized protein</fullName>
    </submittedName>
</protein>
<reference evidence="1" key="1">
    <citation type="submission" date="2024-09" db="EMBL/GenBank/DDBJ databases">
        <title>Black Yeasts Isolated from many extreme environments.</title>
        <authorList>
            <person name="Coleine C."/>
            <person name="Stajich J.E."/>
            <person name="Selbmann L."/>
        </authorList>
    </citation>
    <scope>NUCLEOTIDE SEQUENCE</scope>
    <source>
        <strain evidence="1">CCFEE 5737</strain>
    </source>
</reference>
<evidence type="ECO:0000313" key="1">
    <source>
        <dbReference type="EMBL" id="KAK3059533.1"/>
    </source>
</evidence>
<organism evidence="1 2">
    <name type="scientific">Coniosporium uncinatum</name>
    <dbReference type="NCBI Taxonomy" id="93489"/>
    <lineage>
        <taxon>Eukaryota</taxon>
        <taxon>Fungi</taxon>
        <taxon>Dikarya</taxon>
        <taxon>Ascomycota</taxon>
        <taxon>Pezizomycotina</taxon>
        <taxon>Dothideomycetes</taxon>
        <taxon>Dothideomycetes incertae sedis</taxon>
        <taxon>Coniosporium</taxon>
    </lineage>
</organism>
<sequence length="137" mass="15359">LFAGAYHEPGTARSTGADTSSNPNLPQTEALLSHNRTEQENVTSSLLQMARALKESSQRFSTSLESEREVLDRAAQGLDKNAMGMERAGERMGMLRRMTEGKGWWGRMMIYAWIAGLWVVVLVIVFVLPKLRFGRGW</sequence>
<feature type="non-terminal residue" evidence="1">
    <location>
        <position position="1"/>
    </location>
</feature>
<keyword evidence="2" id="KW-1185">Reference proteome</keyword>
<proteinExistence type="predicted"/>
<gene>
    <name evidence="1" type="ORF">LTS18_010602</name>
</gene>
<evidence type="ECO:0000313" key="2">
    <source>
        <dbReference type="Proteomes" id="UP001186974"/>
    </source>
</evidence>
<dbReference type="EMBL" id="JAWDJW010009321">
    <property type="protein sequence ID" value="KAK3059533.1"/>
    <property type="molecule type" value="Genomic_DNA"/>
</dbReference>
<name>A0ACC3CZ97_9PEZI</name>
<comment type="caution">
    <text evidence="1">The sequence shown here is derived from an EMBL/GenBank/DDBJ whole genome shotgun (WGS) entry which is preliminary data.</text>
</comment>